<proteinExistence type="predicted"/>
<dbReference type="SUPFAM" id="SSF53474">
    <property type="entry name" value="alpha/beta-Hydrolases"/>
    <property type="match status" value="1"/>
</dbReference>
<comment type="caution">
    <text evidence="2">The sequence shown here is derived from an EMBL/GenBank/DDBJ whole genome shotgun (WGS) entry which is preliminary data.</text>
</comment>
<gene>
    <name evidence="2" type="ORF">HDF15_002745</name>
</gene>
<dbReference type="Pfam" id="PF12697">
    <property type="entry name" value="Abhydrolase_6"/>
    <property type="match status" value="1"/>
</dbReference>
<dbReference type="InterPro" id="IPR029058">
    <property type="entry name" value="AB_hydrolase_fold"/>
</dbReference>
<dbReference type="PANTHER" id="PTHR37017">
    <property type="entry name" value="AB HYDROLASE-1 DOMAIN-CONTAINING PROTEIN-RELATED"/>
    <property type="match status" value="1"/>
</dbReference>
<dbReference type="EMBL" id="JACHIO010000010">
    <property type="protein sequence ID" value="MBB5064391.1"/>
    <property type="molecule type" value="Genomic_DNA"/>
</dbReference>
<evidence type="ECO:0000259" key="1">
    <source>
        <dbReference type="Pfam" id="PF12697"/>
    </source>
</evidence>
<dbReference type="Proteomes" id="UP000584867">
    <property type="component" value="Unassembled WGS sequence"/>
</dbReference>
<dbReference type="InterPro" id="IPR052897">
    <property type="entry name" value="Sec-Metab_Biosynth_Hydrolase"/>
</dbReference>
<protein>
    <submittedName>
        <fullName evidence="2">Pimeloyl-ACP methyl ester carboxylesterase</fullName>
    </submittedName>
</protein>
<accession>A0A7W7ZSC7</accession>
<dbReference type="PANTHER" id="PTHR37017:SF11">
    <property type="entry name" value="ESTERASE_LIPASE_THIOESTERASE DOMAIN-CONTAINING PROTEIN"/>
    <property type="match status" value="1"/>
</dbReference>
<dbReference type="AlphaFoldDB" id="A0A7W7ZSC7"/>
<reference evidence="2 3" key="1">
    <citation type="submission" date="2020-08" db="EMBL/GenBank/DDBJ databases">
        <title>Genomic Encyclopedia of Type Strains, Phase IV (KMG-V): Genome sequencing to study the core and pangenomes of soil and plant-associated prokaryotes.</title>
        <authorList>
            <person name="Whitman W."/>
        </authorList>
    </citation>
    <scope>NUCLEOTIDE SEQUENCE [LARGE SCALE GENOMIC DNA]</scope>
    <source>
        <strain evidence="2 3">X5P3</strain>
    </source>
</reference>
<feature type="domain" description="AB hydrolase-1" evidence="1">
    <location>
        <begin position="19"/>
        <end position="232"/>
    </location>
</feature>
<name>A0A7W7ZSC7_9BACT</name>
<dbReference type="RefSeq" id="WP_184256255.1">
    <property type="nucleotide sequence ID" value="NZ_JACHIO010000010.1"/>
</dbReference>
<evidence type="ECO:0000313" key="2">
    <source>
        <dbReference type="EMBL" id="MBB5064391.1"/>
    </source>
</evidence>
<organism evidence="2 3">
    <name type="scientific">Granulicella mallensis</name>
    <dbReference type="NCBI Taxonomy" id="940614"/>
    <lineage>
        <taxon>Bacteria</taxon>
        <taxon>Pseudomonadati</taxon>
        <taxon>Acidobacteriota</taxon>
        <taxon>Terriglobia</taxon>
        <taxon>Terriglobales</taxon>
        <taxon>Acidobacteriaceae</taxon>
        <taxon>Granulicella</taxon>
    </lineage>
</organism>
<sequence>MLNENVHIALTPAPAVKNIVLVHGAFADGTSWSKIIPILESEGYHVVSVQNPLTSLADDVAATRRAIALQDGPVILVGHSWGGAVITQAGDDPKVAGLVYVAAYAPNAGESANQASTPFGVTEGQKAIRVDSEKFAYMTSDGILNHFAQGLPMEERRVVLAVQGESYGPMFDEKLTVAAWQTRPSWVVIASDDQMLPPAMEAASAKRLGATATTLPTCHLAMLQQPVEVAAVIDQAAKTALRK</sequence>
<dbReference type="Gene3D" id="3.40.50.1820">
    <property type="entry name" value="alpha/beta hydrolase"/>
    <property type="match status" value="1"/>
</dbReference>
<evidence type="ECO:0000313" key="3">
    <source>
        <dbReference type="Proteomes" id="UP000584867"/>
    </source>
</evidence>
<dbReference type="InterPro" id="IPR000073">
    <property type="entry name" value="AB_hydrolase_1"/>
</dbReference>